<comment type="similarity">
    <text evidence="1">Belongs to the AHA1 family.</text>
</comment>
<evidence type="ECO:0000256" key="1">
    <source>
        <dbReference type="ARBA" id="ARBA00006817"/>
    </source>
</evidence>
<dbReference type="SUPFAM" id="SSF55961">
    <property type="entry name" value="Bet v1-like"/>
    <property type="match status" value="1"/>
</dbReference>
<dbReference type="CDD" id="cd08894">
    <property type="entry name" value="SRPBCC_CalC_Aha1-like_1"/>
    <property type="match status" value="1"/>
</dbReference>
<proteinExistence type="inferred from homology"/>
<reference evidence="3" key="1">
    <citation type="submission" date="2023-03" db="EMBL/GenBank/DDBJ databases">
        <title>Bacterial isolates from washroom surfaces on a university campus.</title>
        <authorList>
            <person name="Holman D.B."/>
            <person name="Gzyl K.E."/>
            <person name="Taheri A.E."/>
        </authorList>
    </citation>
    <scope>NUCLEOTIDE SEQUENCE</scope>
    <source>
        <strain evidence="3">RD03</strain>
    </source>
</reference>
<evidence type="ECO:0000259" key="2">
    <source>
        <dbReference type="Pfam" id="PF08327"/>
    </source>
</evidence>
<comment type="caution">
    <text evidence="3">The sequence shown here is derived from an EMBL/GenBank/DDBJ whole genome shotgun (WGS) entry which is preliminary data.</text>
</comment>
<dbReference type="InterPro" id="IPR013538">
    <property type="entry name" value="ASHA1/2-like_C"/>
</dbReference>
<organism evidence="3 4">
    <name type="scientific">Heyndrickxia oleronia</name>
    <dbReference type="NCBI Taxonomy" id="38875"/>
    <lineage>
        <taxon>Bacteria</taxon>
        <taxon>Bacillati</taxon>
        <taxon>Bacillota</taxon>
        <taxon>Bacilli</taxon>
        <taxon>Bacillales</taxon>
        <taxon>Bacillaceae</taxon>
        <taxon>Heyndrickxia</taxon>
    </lineage>
</organism>
<sequence length="136" mass="16121">MPREIMFKAFSDPNHLEKWWGPEGFTNKFHKFDMQPNGIWRFIMHGPNGVDYENKSIFSEIIEPEKIVIHHLGPIHEFLLTITFAEKEGKTELIWQMLHKSVNECEKVRSFCYEANEQNFDRLEAELTKMVSGLQH</sequence>
<accession>A0AAW6T3P2</accession>
<dbReference type="Gene3D" id="3.30.530.20">
    <property type="match status" value="1"/>
</dbReference>
<name>A0AAW6T3P2_9BACI</name>
<dbReference type="Pfam" id="PF08327">
    <property type="entry name" value="AHSA1"/>
    <property type="match status" value="1"/>
</dbReference>
<evidence type="ECO:0000313" key="3">
    <source>
        <dbReference type="EMBL" id="MDH5164415.1"/>
    </source>
</evidence>
<dbReference type="Proteomes" id="UP001159179">
    <property type="component" value="Unassembled WGS sequence"/>
</dbReference>
<dbReference type="EMBL" id="JAROYP010000031">
    <property type="protein sequence ID" value="MDH5164415.1"/>
    <property type="molecule type" value="Genomic_DNA"/>
</dbReference>
<protein>
    <submittedName>
        <fullName evidence="3">SRPBCC family protein</fullName>
    </submittedName>
</protein>
<dbReference type="AlphaFoldDB" id="A0AAW6T3P2"/>
<gene>
    <name evidence="3" type="ORF">P5X88_26115</name>
</gene>
<dbReference type="InterPro" id="IPR023393">
    <property type="entry name" value="START-like_dom_sf"/>
</dbReference>
<evidence type="ECO:0000313" key="4">
    <source>
        <dbReference type="Proteomes" id="UP001159179"/>
    </source>
</evidence>
<feature type="domain" description="Activator of Hsp90 ATPase homologue 1/2-like C-terminal" evidence="2">
    <location>
        <begin position="2"/>
        <end position="127"/>
    </location>
</feature>